<proteinExistence type="predicted"/>
<protein>
    <submittedName>
        <fullName evidence="2">Uncharacterized protein</fullName>
    </submittedName>
</protein>
<comment type="caution">
    <text evidence="2">The sequence shown here is derived from an EMBL/GenBank/DDBJ whole genome shotgun (WGS) entry which is preliminary data.</text>
</comment>
<feature type="compositionally biased region" description="Acidic residues" evidence="1">
    <location>
        <begin position="21"/>
        <end position="46"/>
    </location>
</feature>
<keyword evidence="3" id="KW-1185">Reference proteome</keyword>
<evidence type="ECO:0000313" key="2">
    <source>
        <dbReference type="EMBL" id="KAG2216329.1"/>
    </source>
</evidence>
<reference evidence="2 3" key="1">
    <citation type="submission" date="2020-12" db="EMBL/GenBank/DDBJ databases">
        <title>Metabolic potential, ecology and presence of endohyphal bacteria is reflected in genomic diversity of Mucoromycotina.</title>
        <authorList>
            <person name="Muszewska A."/>
            <person name="Okrasinska A."/>
            <person name="Steczkiewicz K."/>
            <person name="Drgas O."/>
            <person name="Orlowska M."/>
            <person name="Perlinska-Lenart U."/>
            <person name="Aleksandrzak-Piekarczyk T."/>
            <person name="Szatraj K."/>
            <person name="Zielenkiewicz U."/>
            <person name="Pilsyk S."/>
            <person name="Malc E."/>
            <person name="Mieczkowski P."/>
            <person name="Kruszewska J.S."/>
            <person name="Biernat P."/>
            <person name="Pawlowska J."/>
        </authorList>
    </citation>
    <scope>NUCLEOTIDE SEQUENCE [LARGE SCALE GENOMIC DNA]</scope>
    <source>
        <strain evidence="2 3">CBS 142.35</strain>
    </source>
</reference>
<name>A0A8H7RR88_9FUNG</name>
<evidence type="ECO:0000313" key="3">
    <source>
        <dbReference type="Proteomes" id="UP000646827"/>
    </source>
</evidence>
<dbReference type="AlphaFoldDB" id="A0A8H7RR88"/>
<accession>A0A8H7RR88</accession>
<organism evidence="2 3">
    <name type="scientific">Circinella minor</name>
    <dbReference type="NCBI Taxonomy" id="1195481"/>
    <lineage>
        <taxon>Eukaryota</taxon>
        <taxon>Fungi</taxon>
        <taxon>Fungi incertae sedis</taxon>
        <taxon>Mucoromycota</taxon>
        <taxon>Mucoromycotina</taxon>
        <taxon>Mucoromycetes</taxon>
        <taxon>Mucorales</taxon>
        <taxon>Lichtheimiaceae</taxon>
        <taxon>Circinella</taxon>
    </lineage>
</organism>
<sequence>MYYRLKKEVSNGSCKGTNVSSDEEDETQGASTEYEDSSSGDEDDGVVEPFGWGTLWEESYCDMLDSRSGVLGSNIEWLEVEEFINRWVLHGADGRYRLKSRVHALFKSILQ</sequence>
<gene>
    <name evidence="2" type="ORF">INT45_009664</name>
</gene>
<dbReference type="Proteomes" id="UP000646827">
    <property type="component" value="Unassembled WGS sequence"/>
</dbReference>
<dbReference type="EMBL" id="JAEPRB010000421">
    <property type="protein sequence ID" value="KAG2216329.1"/>
    <property type="molecule type" value="Genomic_DNA"/>
</dbReference>
<evidence type="ECO:0000256" key="1">
    <source>
        <dbReference type="SAM" id="MobiDB-lite"/>
    </source>
</evidence>
<feature type="compositionally biased region" description="Polar residues" evidence="1">
    <location>
        <begin position="10"/>
        <end position="20"/>
    </location>
</feature>
<feature type="region of interest" description="Disordered" evidence="1">
    <location>
        <begin position="1"/>
        <end position="49"/>
    </location>
</feature>